<evidence type="ECO:0000256" key="1">
    <source>
        <dbReference type="ARBA" id="ARBA00000983"/>
    </source>
</evidence>
<keyword evidence="9" id="KW-0460">Magnesium</keyword>
<dbReference type="InterPro" id="IPR049125">
    <property type="entry name" value="FAN1-like_WH"/>
</dbReference>
<evidence type="ECO:0000256" key="9">
    <source>
        <dbReference type="ARBA" id="ARBA00022842"/>
    </source>
</evidence>
<evidence type="ECO:0000313" key="12">
    <source>
        <dbReference type="EMBL" id="MCK0537412.1"/>
    </source>
</evidence>
<dbReference type="InterPro" id="IPR014883">
    <property type="entry name" value="VRR_NUC"/>
</dbReference>
<comment type="caution">
    <text evidence="12">The sequence shown here is derived from an EMBL/GenBank/DDBJ whole genome shotgun (WGS) entry which is preliminary data.</text>
</comment>
<evidence type="ECO:0000256" key="8">
    <source>
        <dbReference type="ARBA" id="ARBA00022801"/>
    </source>
</evidence>
<evidence type="ECO:0000256" key="10">
    <source>
        <dbReference type="ARBA" id="ARBA00023211"/>
    </source>
</evidence>
<dbReference type="InterPro" id="IPR033315">
    <property type="entry name" value="Fan1-like"/>
</dbReference>
<evidence type="ECO:0000259" key="11">
    <source>
        <dbReference type="SMART" id="SM00990"/>
    </source>
</evidence>
<feature type="domain" description="VRR-NUC" evidence="11">
    <location>
        <begin position="436"/>
        <end position="550"/>
    </location>
</feature>
<sequence>MDSTAALPQPAPLTDPLYYLRNFQAALGWIRQRYDDLLSDEARAFIDSFLSLPGHAQALLVRMIMRKGTLFRASRLRYPEIGETGQAMAPLIALGWVTENPPMTLAELFEQLTQPELRKVFGSRLPAGRKATQQAALEAEAGGPRPFSQWAPNLPEALFALEVKPLCDRLRLMFFGNLRQSWSEFVLAELGVFRYEQVAISRRSRAFSSPADIELALQLHACRLQLEQGLPASDLLPLLPSGEAGTSWLQLRRQRLLFHIGQQAEKESDLTTAASAYRQCQWPGARARYVRVLEVSGRQAAALALLQQALAAPESEAETQQLQRMRPRLQRYLGLPVQRAAAPQAPQQLVLNLPRPATPQSVELLVRDHLHSEATPVHYVENLLITGLFGLLCWEALFAPLPGAFFHPFHQGPADLLQPDFALRRKALLESALAELDDDRWRTTIRQRFADKHGVHNPFVAWGALDETLLEQALHCLPAAHLRLWFQRLLQDIRAHRAGMPDLIRFDLATRSYEMIEVKGPGDRLQDNQLRWLRFCSAHQMPVRVCYVSWAGADE</sequence>
<evidence type="ECO:0000313" key="13">
    <source>
        <dbReference type="Proteomes" id="UP001165524"/>
    </source>
</evidence>
<protein>
    <recommendedName>
        <fullName evidence="5">phosphodiesterase I</fullName>
        <ecNumber evidence="5">3.1.4.1</ecNumber>
    </recommendedName>
</protein>
<proteinExistence type="inferred from homology"/>
<evidence type="ECO:0000256" key="3">
    <source>
        <dbReference type="ARBA" id="ARBA00001946"/>
    </source>
</evidence>
<comment type="cofactor">
    <cofactor evidence="2">
        <name>Mn(2+)</name>
        <dbReference type="ChEBI" id="CHEBI:29035"/>
    </cofactor>
</comment>
<dbReference type="Pfam" id="PF18081">
    <property type="entry name" value="FANC_SAP"/>
    <property type="match status" value="1"/>
</dbReference>
<evidence type="ECO:0000256" key="2">
    <source>
        <dbReference type="ARBA" id="ARBA00001936"/>
    </source>
</evidence>
<dbReference type="EMBL" id="JALKII010000003">
    <property type="protein sequence ID" value="MCK0537412.1"/>
    <property type="molecule type" value="Genomic_DNA"/>
</dbReference>
<dbReference type="Pfam" id="PF08774">
    <property type="entry name" value="VRR_NUC"/>
    <property type="match status" value="1"/>
</dbReference>
<evidence type="ECO:0000256" key="6">
    <source>
        <dbReference type="ARBA" id="ARBA00022722"/>
    </source>
</evidence>
<dbReference type="Gene3D" id="3.40.1350.10">
    <property type="match status" value="1"/>
</dbReference>
<dbReference type="PANTHER" id="PTHR15749">
    <property type="entry name" value="FANCONI-ASSOCIATED NUCLEASE 1"/>
    <property type="match status" value="1"/>
</dbReference>
<name>A0ABT0E6H1_9GAMM</name>
<keyword evidence="7" id="KW-0479">Metal-binding</keyword>
<comment type="cofactor">
    <cofactor evidence="3">
        <name>Mg(2+)</name>
        <dbReference type="ChEBI" id="CHEBI:18420"/>
    </cofactor>
</comment>
<comment type="similarity">
    <text evidence="4">Belongs to the FAN1 family.</text>
</comment>
<accession>A0ABT0E6H1</accession>
<evidence type="ECO:0000256" key="7">
    <source>
        <dbReference type="ARBA" id="ARBA00022723"/>
    </source>
</evidence>
<gene>
    <name evidence="12" type="ORF">MU846_06770</name>
</gene>
<evidence type="ECO:0000256" key="5">
    <source>
        <dbReference type="ARBA" id="ARBA00012029"/>
    </source>
</evidence>
<dbReference type="PANTHER" id="PTHR15749:SF4">
    <property type="entry name" value="FANCONI-ASSOCIATED NUCLEASE 1"/>
    <property type="match status" value="1"/>
</dbReference>
<dbReference type="RefSeq" id="WP_246950832.1">
    <property type="nucleotide sequence ID" value="NZ_JALKII010000003.1"/>
</dbReference>
<dbReference type="Pfam" id="PF21315">
    <property type="entry name" value="FAN1_HTH"/>
    <property type="match status" value="1"/>
</dbReference>
<dbReference type="EC" id="3.1.4.1" evidence="5"/>
<dbReference type="InterPro" id="IPR011856">
    <property type="entry name" value="tRNA_endonuc-like_dom_sf"/>
</dbReference>
<dbReference type="SMART" id="SM00990">
    <property type="entry name" value="VRR_NUC"/>
    <property type="match status" value="1"/>
</dbReference>
<keyword evidence="6" id="KW-0540">Nuclease</keyword>
<reference evidence="12" key="1">
    <citation type="submission" date="2022-04" db="EMBL/GenBank/DDBJ databases">
        <title>Alcanivorax sp. CY1518 draft genome sequence.</title>
        <authorList>
            <person name="Zhao G."/>
            <person name="An M."/>
        </authorList>
    </citation>
    <scope>NUCLEOTIDE SEQUENCE</scope>
    <source>
        <strain evidence="12">CY1518</strain>
    </source>
</reference>
<keyword evidence="10" id="KW-0464">Manganese</keyword>
<comment type="catalytic activity">
    <reaction evidence="1">
        <text>Hydrolytically removes 5'-nucleotides successively from the 3'-hydroxy termini of 3'-hydroxy-terminated oligonucleotides.</text>
        <dbReference type="EC" id="3.1.4.1"/>
    </reaction>
</comment>
<organism evidence="12 13">
    <name type="scientific">Alcanivorax quisquiliarum</name>
    <dbReference type="NCBI Taxonomy" id="2933565"/>
    <lineage>
        <taxon>Bacteria</taxon>
        <taxon>Pseudomonadati</taxon>
        <taxon>Pseudomonadota</taxon>
        <taxon>Gammaproteobacteria</taxon>
        <taxon>Oceanospirillales</taxon>
        <taxon>Alcanivoracaceae</taxon>
        <taxon>Alcanivorax</taxon>
    </lineage>
</organism>
<dbReference type="Proteomes" id="UP001165524">
    <property type="component" value="Unassembled WGS sequence"/>
</dbReference>
<keyword evidence="8" id="KW-0378">Hydrolase</keyword>
<evidence type="ECO:0000256" key="4">
    <source>
        <dbReference type="ARBA" id="ARBA00005533"/>
    </source>
</evidence>
<dbReference type="InterPro" id="IPR040603">
    <property type="entry name" value="FAN1_SAP_bact"/>
</dbReference>
<keyword evidence="13" id="KW-1185">Reference proteome</keyword>